<dbReference type="Ensembl" id="ENSBGRT00000043143.1">
    <property type="protein sequence ID" value="ENSBGRP00000037273.1"/>
    <property type="gene ID" value="ENSBGRG00000023311.1"/>
</dbReference>
<dbReference type="Proteomes" id="UP000694520">
    <property type="component" value="Chromosome 19"/>
</dbReference>
<feature type="region of interest" description="Disordered" evidence="2">
    <location>
        <begin position="1"/>
        <end position="97"/>
    </location>
</feature>
<dbReference type="GO" id="GO:0004222">
    <property type="term" value="F:metalloendopeptidase activity"/>
    <property type="evidence" value="ECO:0007669"/>
    <property type="project" value="TreeGrafter"/>
</dbReference>
<protein>
    <submittedName>
        <fullName evidence="4">Matrix metallopeptidase 28</fullName>
    </submittedName>
</protein>
<keyword evidence="1" id="KW-0645">Protease</keyword>
<dbReference type="GO" id="GO:0030574">
    <property type="term" value="P:collagen catabolic process"/>
    <property type="evidence" value="ECO:0007669"/>
    <property type="project" value="TreeGrafter"/>
</dbReference>
<sequence>VPGSRPSPAPPRLQVLSPRIRGQALQGWTTSKPARDEALRRNLPALGDGTQASPCDLPLGAGPAQRWSVRGGPGAADRRPAAPRRVPGARAGRRLHGRAGRPAARVLPLLLWGGLDAQRVGRELRREAEAFLEKYGYLSDQGPSRPSSTQFSNAIREFQWVSQLPISGVLDPPTLHQMTQPRCGVADTDSQMPWTERVSALFAGRWAKMRRKKRFARQGRTTGTSQPKAHVCEHRHLNQNDAYIDELSLCSIFQSKLHQAHLIPSSICYVWQLNHHHFLLYLTKVVFIRIDSFFIRIVQQRCDSSISFMLAVVLLSFLQSYGNTIHIPYNLPT</sequence>
<keyword evidence="1" id="KW-0482">Metalloprotease</keyword>
<evidence type="ECO:0000259" key="3">
    <source>
        <dbReference type="Pfam" id="PF01471"/>
    </source>
</evidence>
<dbReference type="PANTHER" id="PTHR10201">
    <property type="entry name" value="MATRIX METALLOPROTEINASE"/>
    <property type="match status" value="1"/>
</dbReference>
<dbReference type="AlphaFoldDB" id="A0A8C0AJT4"/>
<keyword evidence="1" id="KW-0378">Hydrolase</keyword>
<evidence type="ECO:0000313" key="4">
    <source>
        <dbReference type="Ensembl" id="ENSBGRP00000037273.1"/>
    </source>
</evidence>
<dbReference type="GO" id="GO:0030198">
    <property type="term" value="P:extracellular matrix organization"/>
    <property type="evidence" value="ECO:0007669"/>
    <property type="project" value="TreeGrafter"/>
</dbReference>
<reference evidence="4" key="1">
    <citation type="submission" date="2019-05" db="EMBL/GenBank/DDBJ databases">
        <authorList>
            <person name="Zhang S."/>
            <person name="Liu J."/>
        </authorList>
    </citation>
    <scope>NUCLEOTIDE SEQUENCE [LARGE SCALE GENOMIC DNA]</scope>
</reference>
<feature type="domain" description="Peptidoglycan binding-like" evidence="3">
    <location>
        <begin position="123"/>
        <end position="178"/>
    </location>
</feature>
<dbReference type="PANTHER" id="PTHR10201:SF298">
    <property type="entry name" value="MATRIX METALLOPROTEINASE-28"/>
    <property type="match status" value="1"/>
</dbReference>
<evidence type="ECO:0000313" key="5">
    <source>
        <dbReference type="Proteomes" id="UP000694520"/>
    </source>
</evidence>
<keyword evidence="5" id="KW-1185">Reference proteome</keyword>
<accession>A0A8C0AJT4</accession>
<dbReference type="InterPro" id="IPR036365">
    <property type="entry name" value="PGBD-like_sf"/>
</dbReference>
<dbReference type="Gene3D" id="1.10.101.10">
    <property type="entry name" value="PGBD-like superfamily/PGBD"/>
    <property type="match status" value="1"/>
</dbReference>
<feature type="compositionally biased region" description="Pro residues" evidence="2">
    <location>
        <begin position="1"/>
        <end position="11"/>
    </location>
</feature>
<dbReference type="GeneTree" id="ENSGT00940000159596"/>
<dbReference type="InterPro" id="IPR002477">
    <property type="entry name" value="Peptidoglycan-bd-like"/>
</dbReference>
<evidence type="ECO:0000256" key="2">
    <source>
        <dbReference type="SAM" id="MobiDB-lite"/>
    </source>
</evidence>
<reference evidence="4" key="3">
    <citation type="submission" date="2025-09" db="UniProtKB">
        <authorList>
            <consortium name="Ensembl"/>
        </authorList>
    </citation>
    <scope>IDENTIFICATION</scope>
</reference>
<dbReference type="GO" id="GO:0005615">
    <property type="term" value="C:extracellular space"/>
    <property type="evidence" value="ECO:0007669"/>
    <property type="project" value="TreeGrafter"/>
</dbReference>
<organism evidence="4 5">
    <name type="scientific">Bos mutus grunniens</name>
    <name type="common">Wild yak</name>
    <name type="synonym">Bos grunniens</name>
    <dbReference type="NCBI Taxonomy" id="30521"/>
    <lineage>
        <taxon>Eukaryota</taxon>
        <taxon>Metazoa</taxon>
        <taxon>Chordata</taxon>
        <taxon>Craniata</taxon>
        <taxon>Vertebrata</taxon>
        <taxon>Euteleostomi</taxon>
        <taxon>Mammalia</taxon>
        <taxon>Eutheria</taxon>
        <taxon>Laurasiatheria</taxon>
        <taxon>Artiodactyla</taxon>
        <taxon>Ruminantia</taxon>
        <taxon>Pecora</taxon>
        <taxon>Bovidae</taxon>
        <taxon>Bovinae</taxon>
        <taxon>Bos</taxon>
    </lineage>
</organism>
<dbReference type="SUPFAM" id="SSF47090">
    <property type="entry name" value="PGBD-like"/>
    <property type="match status" value="1"/>
</dbReference>
<evidence type="ECO:0000256" key="1">
    <source>
        <dbReference type="ARBA" id="ARBA00023049"/>
    </source>
</evidence>
<name>A0A8C0AJT4_BOSMU</name>
<reference evidence="4" key="2">
    <citation type="submission" date="2025-08" db="UniProtKB">
        <authorList>
            <consortium name="Ensembl"/>
        </authorList>
    </citation>
    <scope>IDENTIFICATION</scope>
</reference>
<gene>
    <name evidence="4" type="primary">MMP28</name>
</gene>
<proteinExistence type="predicted"/>
<dbReference type="Pfam" id="PF01471">
    <property type="entry name" value="PG_binding_1"/>
    <property type="match status" value="1"/>
</dbReference>
<dbReference type="InterPro" id="IPR036366">
    <property type="entry name" value="PGBDSf"/>
</dbReference>